<reference evidence="2" key="1">
    <citation type="journal article" date="2022" name="Mol. Ecol. Resour.">
        <title>The genomes of chicory, endive, great burdock and yacon provide insights into Asteraceae palaeo-polyploidization history and plant inulin production.</title>
        <authorList>
            <person name="Fan W."/>
            <person name="Wang S."/>
            <person name="Wang H."/>
            <person name="Wang A."/>
            <person name="Jiang F."/>
            <person name="Liu H."/>
            <person name="Zhao H."/>
            <person name="Xu D."/>
            <person name="Zhang Y."/>
        </authorList>
    </citation>
    <scope>NUCLEOTIDE SEQUENCE [LARGE SCALE GENOMIC DNA]</scope>
    <source>
        <strain evidence="2">cv. Niubang</strain>
    </source>
</reference>
<name>A0ACB9DM60_ARCLA</name>
<proteinExistence type="predicted"/>
<protein>
    <submittedName>
        <fullName evidence="1">Uncharacterized protein</fullName>
    </submittedName>
</protein>
<sequence>MKLLPIEAKPSNSAFLPLKFYQRIAHSDAAGATTSDAAGATTTACSTQQRSKLIASFSGDKLCRIRSLNRTTMDVGRTQKPRLDPGTLLRVSDHFLRRRHFDDCRKYAHQAHQIDPNFPGISEILAVADVLLASNRRISAGDVPDWYAVMQLNRYSGDADLIRQRFNHLYDLLDPSNNKFSLAKEAFDIVCDAWYVLSNPLQKLEFDAALKKHLDDEQSNFAFWTVCPYCYHLYEYPRVYLELCLRCPNDKCSKAFTCVEIDRPPAEVLTEGKYLCAGFLPVGFQDDSWSPFFPSKKEKVNASDDAGNFVDISDDDDDNGDQVETKSDKSFNASGEGVHGSVKMGGGMQTMKPAIGRKKSVAKKTKKLTGVGNRVTKEGFVHREETDVKVHSTDNDHEGCENDFSFGYLGGPIDPANGGEVEFYDADGDILVSLQNGI</sequence>
<dbReference type="EMBL" id="CM042049">
    <property type="protein sequence ID" value="KAI3747586.1"/>
    <property type="molecule type" value="Genomic_DNA"/>
</dbReference>
<keyword evidence="2" id="KW-1185">Reference proteome</keyword>
<evidence type="ECO:0000313" key="1">
    <source>
        <dbReference type="EMBL" id="KAI3747586.1"/>
    </source>
</evidence>
<evidence type="ECO:0000313" key="2">
    <source>
        <dbReference type="Proteomes" id="UP001055879"/>
    </source>
</evidence>
<accession>A0ACB9DM60</accession>
<gene>
    <name evidence="1" type="ORF">L6452_10095</name>
</gene>
<organism evidence="1 2">
    <name type="scientific">Arctium lappa</name>
    <name type="common">Greater burdock</name>
    <name type="synonym">Lappa major</name>
    <dbReference type="NCBI Taxonomy" id="4217"/>
    <lineage>
        <taxon>Eukaryota</taxon>
        <taxon>Viridiplantae</taxon>
        <taxon>Streptophyta</taxon>
        <taxon>Embryophyta</taxon>
        <taxon>Tracheophyta</taxon>
        <taxon>Spermatophyta</taxon>
        <taxon>Magnoliopsida</taxon>
        <taxon>eudicotyledons</taxon>
        <taxon>Gunneridae</taxon>
        <taxon>Pentapetalae</taxon>
        <taxon>asterids</taxon>
        <taxon>campanulids</taxon>
        <taxon>Asterales</taxon>
        <taxon>Asteraceae</taxon>
        <taxon>Carduoideae</taxon>
        <taxon>Cardueae</taxon>
        <taxon>Arctiinae</taxon>
        <taxon>Arctium</taxon>
    </lineage>
</organism>
<reference evidence="1 2" key="2">
    <citation type="journal article" date="2022" name="Mol. Ecol. Resour.">
        <title>The genomes of chicory, endive, great burdock and yacon provide insights into Asteraceae paleo-polyploidization history and plant inulin production.</title>
        <authorList>
            <person name="Fan W."/>
            <person name="Wang S."/>
            <person name="Wang H."/>
            <person name="Wang A."/>
            <person name="Jiang F."/>
            <person name="Liu H."/>
            <person name="Zhao H."/>
            <person name="Xu D."/>
            <person name="Zhang Y."/>
        </authorList>
    </citation>
    <scope>NUCLEOTIDE SEQUENCE [LARGE SCALE GENOMIC DNA]</scope>
    <source>
        <strain evidence="2">cv. Niubang</strain>
    </source>
</reference>
<comment type="caution">
    <text evidence="1">The sequence shown here is derived from an EMBL/GenBank/DDBJ whole genome shotgun (WGS) entry which is preliminary data.</text>
</comment>
<dbReference type="Proteomes" id="UP001055879">
    <property type="component" value="Linkage Group LG03"/>
</dbReference>